<organism evidence="1 2">
    <name type="scientific">Cohnella boryungensis</name>
    <dbReference type="NCBI Taxonomy" id="768479"/>
    <lineage>
        <taxon>Bacteria</taxon>
        <taxon>Bacillati</taxon>
        <taxon>Bacillota</taxon>
        <taxon>Bacilli</taxon>
        <taxon>Bacillales</taxon>
        <taxon>Paenibacillaceae</taxon>
        <taxon>Cohnella</taxon>
    </lineage>
</organism>
<dbReference type="EMBL" id="JBHSED010000040">
    <property type="protein sequence ID" value="MFC4305602.1"/>
    <property type="molecule type" value="Genomic_DNA"/>
</dbReference>
<sequence>MPATNLKALAEASREKLKAAIDPIEQFLNHHSLEQLVQSDQADNVAFYSGLLSDLRHLLVFSEVTYEKLGAVLRRPNFDNDLAERALYEVYHKGVNSFFYPKNECYSEDGRYAYTGQDAIRFRTKPVRAARDIILGISRVYEELRDDLSYYESDYLTHRRLQGQSSK</sequence>
<accession>A0ABV8SDU2</accession>
<proteinExistence type="predicted"/>
<name>A0ABV8SDU2_9BACL</name>
<reference evidence="2" key="1">
    <citation type="journal article" date="2019" name="Int. J. Syst. Evol. Microbiol.">
        <title>The Global Catalogue of Microorganisms (GCM) 10K type strain sequencing project: providing services to taxonomists for standard genome sequencing and annotation.</title>
        <authorList>
            <consortium name="The Broad Institute Genomics Platform"/>
            <consortium name="The Broad Institute Genome Sequencing Center for Infectious Disease"/>
            <person name="Wu L."/>
            <person name="Ma J."/>
        </authorList>
    </citation>
    <scope>NUCLEOTIDE SEQUENCE [LARGE SCALE GENOMIC DNA]</scope>
    <source>
        <strain evidence="2">CGMCC 4.1641</strain>
    </source>
</reference>
<evidence type="ECO:0000313" key="1">
    <source>
        <dbReference type="EMBL" id="MFC4305602.1"/>
    </source>
</evidence>
<protein>
    <submittedName>
        <fullName evidence="1">YpuI family protein</fullName>
    </submittedName>
</protein>
<dbReference type="Pfam" id="PF13047">
    <property type="entry name" value="DUF3907"/>
    <property type="match status" value="1"/>
</dbReference>
<dbReference type="Proteomes" id="UP001595755">
    <property type="component" value="Unassembled WGS sequence"/>
</dbReference>
<dbReference type="InterPro" id="IPR025013">
    <property type="entry name" value="DUF3907"/>
</dbReference>
<evidence type="ECO:0000313" key="2">
    <source>
        <dbReference type="Proteomes" id="UP001595755"/>
    </source>
</evidence>
<comment type="caution">
    <text evidence="1">The sequence shown here is derived from an EMBL/GenBank/DDBJ whole genome shotgun (WGS) entry which is preliminary data.</text>
</comment>
<keyword evidence="2" id="KW-1185">Reference proteome</keyword>
<gene>
    <name evidence="1" type="ORF">ACFO1S_19405</name>
</gene>
<dbReference type="RefSeq" id="WP_204601200.1">
    <property type="nucleotide sequence ID" value="NZ_JBHSED010000040.1"/>
</dbReference>